<feature type="region of interest" description="Disordered" evidence="6">
    <location>
        <begin position="393"/>
        <end position="427"/>
    </location>
</feature>
<evidence type="ECO:0000259" key="8">
    <source>
        <dbReference type="Pfam" id="PF20684"/>
    </source>
</evidence>
<comment type="subcellular location">
    <subcellularLocation>
        <location evidence="1">Membrane</location>
        <topology evidence="1">Multi-pass membrane protein</topology>
    </subcellularLocation>
</comment>
<comment type="similarity">
    <text evidence="5">Belongs to the SAT4 family.</text>
</comment>
<sequence>MALYSNAPPARPFSHDKPTLLTSWWITIFCAIIILLRLAGRYVRVERLFGEDKIAALVLIPLFLRMAFVHPVLVYGTNNLLLDDASRSLTDIDIAHRVTGSRLVLVSRILQPTTLWLLKLVTLEFFGRLVGSSGRGRYTMLLRFTRGTLAVTFVAVVISNLAECRPFAHYWQVTPDPGPQCRQAYVHLLTATACNALTDLLLVVFPVPIVVKSRIPLARKTLLVMLFCLHLFTVVVAVYRVPEILRSGGYQATRTMWASGEVFIATFAANALTLGTFVRDTGVKKQKFKYQPTVSSKARTGSRADARPGQSLGRSDLKAGSPTGNGERARRSESQDPLIPRSRAVTPQPDGSNRVIKTTVIEVTVSAAGETKPGGQGTYGMTIRPADSVATVSARGRGRRSSVLLQSLSPLPDAGIGIGQEGQRREM</sequence>
<reference evidence="9" key="2">
    <citation type="submission" date="2023-05" db="EMBL/GenBank/DDBJ databases">
        <authorList>
            <consortium name="Lawrence Berkeley National Laboratory"/>
            <person name="Steindorff A."/>
            <person name="Hensen N."/>
            <person name="Bonometti L."/>
            <person name="Westerberg I."/>
            <person name="Brannstrom I.O."/>
            <person name="Guillou S."/>
            <person name="Cros-Aarteil S."/>
            <person name="Calhoun S."/>
            <person name="Haridas S."/>
            <person name="Kuo A."/>
            <person name="Mondo S."/>
            <person name="Pangilinan J."/>
            <person name="Riley R."/>
            <person name="Labutti K."/>
            <person name="Andreopoulos B."/>
            <person name="Lipzen A."/>
            <person name="Chen C."/>
            <person name="Yanf M."/>
            <person name="Daum C."/>
            <person name="Ng V."/>
            <person name="Clum A."/>
            <person name="Ohm R."/>
            <person name="Martin F."/>
            <person name="Silar P."/>
            <person name="Natvig D."/>
            <person name="Lalanne C."/>
            <person name="Gautier V."/>
            <person name="Ament-Velasquez S.L."/>
            <person name="Kruys A."/>
            <person name="Hutchinson M.I."/>
            <person name="Powell A.J."/>
            <person name="Barry K."/>
            <person name="Miller A.N."/>
            <person name="Grigoriev I.V."/>
            <person name="Debuchy R."/>
            <person name="Gladieux P."/>
            <person name="Thoren M.H."/>
            <person name="Johannesson H."/>
        </authorList>
    </citation>
    <scope>NUCLEOTIDE SEQUENCE</scope>
    <source>
        <strain evidence="9">CBS 123565</strain>
    </source>
</reference>
<dbReference type="EMBL" id="MU853426">
    <property type="protein sequence ID" value="KAK4131301.1"/>
    <property type="molecule type" value="Genomic_DNA"/>
</dbReference>
<dbReference type="AlphaFoldDB" id="A0AAN6ZAX3"/>
<dbReference type="PANTHER" id="PTHR33048">
    <property type="entry name" value="PTH11-LIKE INTEGRAL MEMBRANE PROTEIN (AFU_ORTHOLOGUE AFUA_5G11245)"/>
    <property type="match status" value="1"/>
</dbReference>
<keyword evidence="4 7" id="KW-0472">Membrane</keyword>
<evidence type="ECO:0000256" key="4">
    <source>
        <dbReference type="ARBA" id="ARBA00023136"/>
    </source>
</evidence>
<accession>A0AAN6ZAX3</accession>
<dbReference type="Pfam" id="PF20684">
    <property type="entry name" value="Fung_rhodopsin"/>
    <property type="match status" value="1"/>
</dbReference>
<comment type="caution">
    <text evidence="9">The sequence shown here is derived from an EMBL/GenBank/DDBJ whole genome shotgun (WGS) entry which is preliminary data.</text>
</comment>
<evidence type="ECO:0000313" key="10">
    <source>
        <dbReference type="Proteomes" id="UP001304895"/>
    </source>
</evidence>
<feature type="transmembrane region" description="Helical" evidence="7">
    <location>
        <begin position="20"/>
        <end position="42"/>
    </location>
</feature>
<feature type="region of interest" description="Disordered" evidence="6">
    <location>
        <begin position="289"/>
        <end position="354"/>
    </location>
</feature>
<name>A0AAN6ZAX3_9PEZI</name>
<dbReference type="InterPro" id="IPR049326">
    <property type="entry name" value="Rhodopsin_dom_fungi"/>
</dbReference>
<organism evidence="9 10">
    <name type="scientific">Trichocladium antarcticum</name>
    <dbReference type="NCBI Taxonomy" id="1450529"/>
    <lineage>
        <taxon>Eukaryota</taxon>
        <taxon>Fungi</taxon>
        <taxon>Dikarya</taxon>
        <taxon>Ascomycota</taxon>
        <taxon>Pezizomycotina</taxon>
        <taxon>Sordariomycetes</taxon>
        <taxon>Sordariomycetidae</taxon>
        <taxon>Sordariales</taxon>
        <taxon>Chaetomiaceae</taxon>
        <taxon>Trichocladium</taxon>
    </lineage>
</organism>
<gene>
    <name evidence="9" type="ORF">BT67DRAFT_427864</name>
</gene>
<keyword evidence="10" id="KW-1185">Reference proteome</keyword>
<feature type="transmembrane region" description="Helical" evidence="7">
    <location>
        <begin position="54"/>
        <end position="73"/>
    </location>
</feature>
<feature type="transmembrane region" description="Helical" evidence="7">
    <location>
        <begin position="262"/>
        <end position="279"/>
    </location>
</feature>
<evidence type="ECO:0000256" key="6">
    <source>
        <dbReference type="SAM" id="MobiDB-lite"/>
    </source>
</evidence>
<evidence type="ECO:0000256" key="2">
    <source>
        <dbReference type="ARBA" id="ARBA00022692"/>
    </source>
</evidence>
<keyword evidence="3 7" id="KW-1133">Transmembrane helix</keyword>
<feature type="transmembrane region" description="Helical" evidence="7">
    <location>
        <begin position="148"/>
        <end position="168"/>
    </location>
</feature>
<reference evidence="9" key="1">
    <citation type="journal article" date="2023" name="Mol. Phylogenet. Evol.">
        <title>Genome-scale phylogeny and comparative genomics of the fungal order Sordariales.</title>
        <authorList>
            <person name="Hensen N."/>
            <person name="Bonometti L."/>
            <person name="Westerberg I."/>
            <person name="Brannstrom I.O."/>
            <person name="Guillou S."/>
            <person name="Cros-Aarteil S."/>
            <person name="Calhoun S."/>
            <person name="Haridas S."/>
            <person name="Kuo A."/>
            <person name="Mondo S."/>
            <person name="Pangilinan J."/>
            <person name="Riley R."/>
            <person name="LaButti K."/>
            <person name="Andreopoulos B."/>
            <person name="Lipzen A."/>
            <person name="Chen C."/>
            <person name="Yan M."/>
            <person name="Daum C."/>
            <person name="Ng V."/>
            <person name="Clum A."/>
            <person name="Steindorff A."/>
            <person name="Ohm R.A."/>
            <person name="Martin F."/>
            <person name="Silar P."/>
            <person name="Natvig D.O."/>
            <person name="Lalanne C."/>
            <person name="Gautier V."/>
            <person name="Ament-Velasquez S.L."/>
            <person name="Kruys A."/>
            <person name="Hutchinson M.I."/>
            <person name="Powell A.J."/>
            <person name="Barry K."/>
            <person name="Miller A.N."/>
            <person name="Grigoriev I.V."/>
            <person name="Debuchy R."/>
            <person name="Gladieux P."/>
            <person name="Hiltunen Thoren M."/>
            <person name="Johannesson H."/>
        </authorList>
    </citation>
    <scope>NUCLEOTIDE SEQUENCE</scope>
    <source>
        <strain evidence="9">CBS 123565</strain>
    </source>
</reference>
<feature type="domain" description="Rhodopsin" evidence="8">
    <location>
        <begin position="36"/>
        <end position="269"/>
    </location>
</feature>
<protein>
    <recommendedName>
        <fullName evidence="8">Rhodopsin domain-containing protein</fullName>
    </recommendedName>
</protein>
<dbReference type="InterPro" id="IPR052337">
    <property type="entry name" value="SAT4-like"/>
</dbReference>
<evidence type="ECO:0000256" key="5">
    <source>
        <dbReference type="ARBA" id="ARBA00038359"/>
    </source>
</evidence>
<evidence type="ECO:0000256" key="3">
    <source>
        <dbReference type="ARBA" id="ARBA00022989"/>
    </source>
</evidence>
<evidence type="ECO:0000313" key="9">
    <source>
        <dbReference type="EMBL" id="KAK4131301.1"/>
    </source>
</evidence>
<dbReference type="PANTHER" id="PTHR33048:SF19">
    <property type="entry name" value="MEMBRANE PROTEIN PTH11-LIKE, PUTATIVE (AFU_ORTHOLOGUE AFUA_1G14080)-RELATED"/>
    <property type="match status" value="1"/>
</dbReference>
<feature type="transmembrane region" description="Helical" evidence="7">
    <location>
        <begin position="222"/>
        <end position="242"/>
    </location>
</feature>
<feature type="transmembrane region" description="Helical" evidence="7">
    <location>
        <begin position="109"/>
        <end position="127"/>
    </location>
</feature>
<keyword evidence="2 7" id="KW-0812">Transmembrane</keyword>
<dbReference type="GO" id="GO:0016020">
    <property type="term" value="C:membrane"/>
    <property type="evidence" value="ECO:0007669"/>
    <property type="project" value="UniProtKB-SubCell"/>
</dbReference>
<dbReference type="Proteomes" id="UP001304895">
    <property type="component" value="Unassembled WGS sequence"/>
</dbReference>
<feature type="compositionally biased region" description="Low complexity" evidence="6">
    <location>
        <begin position="401"/>
        <end position="412"/>
    </location>
</feature>
<proteinExistence type="inferred from homology"/>
<evidence type="ECO:0000256" key="1">
    <source>
        <dbReference type="ARBA" id="ARBA00004141"/>
    </source>
</evidence>
<feature type="transmembrane region" description="Helical" evidence="7">
    <location>
        <begin position="188"/>
        <end position="210"/>
    </location>
</feature>
<evidence type="ECO:0000256" key="7">
    <source>
        <dbReference type="SAM" id="Phobius"/>
    </source>
</evidence>